<keyword evidence="1" id="KW-1185">Reference proteome</keyword>
<evidence type="ECO:0000313" key="1">
    <source>
        <dbReference type="Proteomes" id="UP000887565"/>
    </source>
</evidence>
<organism evidence="1 2">
    <name type="scientific">Romanomermis culicivorax</name>
    <name type="common">Nematode worm</name>
    <dbReference type="NCBI Taxonomy" id="13658"/>
    <lineage>
        <taxon>Eukaryota</taxon>
        <taxon>Metazoa</taxon>
        <taxon>Ecdysozoa</taxon>
        <taxon>Nematoda</taxon>
        <taxon>Enoplea</taxon>
        <taxon>Dorylaimia</taxon>
        <taxon>Mermithida</taxon>
        <taxon>Mermithoidea</taxon>
        <taxon>Mermithidae</taxon>
        <taxon>Romanomermis</taxon>
    </lineage>
</organism>
<proteinExistence type="predicted"/>
<name>A0A915JFY7_ROMCU</name>
<accession>A0A915JFY7</accession>
<dbReference type="WBParaSite" id="nRc.2.0.1.t24446-RA">
    <property type="protein sequence ID" value="nRc.2.0.1.t24446-RA"/>
    <property type="gene ID" value="nRc.2.0.1.g24446"/>
</dbReference>
<dbReference type="AlphaFoldDB" id="A0A915JFY7"/>
<sequence>MARYWNDDEEATNYDNYDKDYDKDKCWRCSELISKDRPNGDGAVGFSIGAKNLCSLLYNRSYK</sequence>
<protein>
    <submittedName>
        <fullName evidence="2">Uncharacterized protein</fullName>
    </submittedName>
</protein>
<evidence type="ECO:0000313" key="2">
    <source>
        <dbReference type="WBParaSite" id="nRc.2.0.1.t24446-RA"/>
    </source>
</evidence>
<dbReference type="Proteomes" id="UP000887565">
    <property type="component" value="Unplaced"/>
</dbReference>
<reference evidence="2" key="1">
    <citation type="submission" date="2022-11" db="UniProtKB">
        <authorList>
            <consortium name="WormBaseParasite"/>
        </authorList>
    </citation>
    <scope>IDENTIFICATION</scope>
</reference>